<evidence type="ECO:0000256" key="8">
    <source>
        <dbReference type="ARBA" id="ARBA00022801"/>
    </source>
</evidence>
<name>A0ABR3GSN8_9PEZI</name>
<keyword evidence="8 11" id="KW-0378">Hydrolase</keyword>
<comment type="similarity">
    <text evidence="3 11">Belongs to the peptidase M49 family.</text>
</comment>
<dbReference type="EC" id="3.4.14.4" evidence="11"/>
<organism evidence="12 13">
    <name type="scientific">Discina gigas</name>
    <dbReference type="NCBI Taxonomy" id="1032678"/>
    <lineage>
        <taxon>Eukaryota</taxon>
        <taxon>Fungi</taxon>
        <taxon>Dikarya</taxon>
        <taxon>Ascomycota</taxon>
        <taxon>Pezizomycotina</taxon>
        <taxon>Pezizomycetes</taxon>
        <taxon>Pezizales</taxon>
        <taxon>Discinaceae</taxon>
        <taxon>Discina</taxon>
    </lineage>
</organism>
<comment type="cofactor">
    <cofactor evidence="11">
        <name>Zn(2+)</name>
        <dbReference type="ChEBI" id="CHEBI:29105"/>
    </cofactor>
    <text evidence="11">Binds 1 zinc ion per subunit.</text>
</comment>
<evidence type="ECO:0000256" key="11">
    <source>
        <dbReference type="PIRNR" id="PIRNR007828"/>
    </source>
</evidence>
<keyword evidence="7 11" id="KW-0479">Metal-binding</keyword>
<keyword evidence="10 11" id="KW-0482">Metalloprotease</keyword>
<keyword evidence="13" id="KW-1185">Reference proteome</keyword>
<evidence type="ECO:0000313" key="13">
    <source>
        <dbReference type="Proteomes" id="UP001447188"/>
    </source>
</evidence>
<evidence type="ECO:0000256" key="4">
    <source>
        <dbReference type="ARBA" id="ARBA00022438"/>
    </source>
</evidence>
<evidence type="ECO:0000256" key="10">
    <source>
        <dbReference type="ARBA" id="ARBA00023049"/>
    </source>
</evidence>
<dbReference type="Gene3D" id="3.30.540.30">
    <property type="match status" value="3"/>
</dbReference>
<dbReference type="PANTHER" id="PTHR23422">
    <property type="entry name" value="DIPEPTIDYL PEPTIDASE III-RELATED"/>
    <property type="match status" value="1"/>
</dbReference>
<comment type="caution">
    <text evidence="12">The sequence shown here is derived from an EMBL/GenBank/DDBJ whole genome shotgun (WGS) entry which is preliminary data.</text>
</comment>
<keyword evidence="5 11" id="KW-0963">Cytoplasm</keyword>
<evidence type="ECO:0000256" key="5">
    <source>
        <dbReference type="ARBA" id="ARBA00022490"/>
    </source>
</evidence>
<evidence type="ECO:0000313" key="12">
    <source>
        <dbReference type="EMBL" id="KAL0638944.1"/>
    </source>
</evidence>
<dbReference type="PANTHER" id="PTHR23422:SF11">
    <property type="entry name" value="DIPEPTIDYL PEPTIDASE 3"/>
    <property type="match status" value="1"/>
</dbReference>
<dbReference type="PIRSF" id="PIRSF007828">
    <property type="entry name" value="Dipeptidyl-peptidase_III"/>
    <property type="match status" value="1"/>
</dbReference>
<dbReference type="Proteomes" id="UP001447188">
    <property type="component" value="Unassembled WGS sequence"/>
</dbReference>
<dbReference type="InterPro" id="IPR039461">
    <property type="entry name" value="Peptidase_M49"/>
</dbReference>
<keyword evidence="4 11" id="KW-0031">Aminopeptidase</keyword>
<dbReference type="Pfam" id="PF03571">
    <property type="entry name" value="Peptidase_M49"/>
    <property type="match status" value="1"/>
</dbReference>
<keyword evidence="9 11" id="KW-0862">Zinc</keyword>
<dbReference type="InterPro" id="IPR005317">
    <property type="entry name" value="Dipeptidyl-peptase3"/>
</dbReference>
<evidence type="ECO:0000256" key="1">
    <source>
        <dbReference type="ARBA" id="ARBA00001336"/>
    </source>
</evidence>
<keyword evidence="6 11" id="KW-0645">Protease</keyword>
<evidence type="ECO:0000256" key="6">
    <source>
        <dbReference type="ARBA" id="ARBA00022670"/>
    </source>
</evidence>
<comment type="catalytic activity">
    <reaction evidence="1 11">
        <text>Release of an N-terminal dipeptide from a peptide comprising four or more residues, with broad specificity. Also acts on dipeptidyl 2-naphthylamides.</text>
        <dbReference type="EC" id="3.4.14.4"/>
    </reaction>
</comment>
<evidence type="ECO:0000256" key="2">
    <source>
        <dbReference type="ARBA" id="ARBA00004496"/>
    </source>
</evidence>
<reference evidence="12 13" key="1">
    <citation type="submission" date="2024-02" db="EMBL/GenBank/DDBJ databases">
        <title>Discinaceae phylogenomics.</title>
        <authorList>
            <person name="Dirks A.C."/>
            <person name="James T.Y."/>
        </authorList>
    </citation>
    <scope>NUCLEOTIDE SEQUENCE [LARGE SCALE GENOMIC DNA]</scope>
    <source>
        <strain evidence="12 13">ACD0624</strain>
    </source>
</reference>
<gene>
    <name evidence="12" type="ORF">Q9L58_001995</name>
</gene>
<sequence length="761" mass="83470">MACNPLCPALRAAAAVFTARHSSALRIYPAHLGTLLTPPFPRNFWALASSSTTIPPSNKIALTPSANLSIMVYPITIQSHLYADSPPTVCLLDVATHFNTLSPREKLYAHHISRAAFLGTRVTLRQVSPESEAIYDLIIALYKAVDGDWAKLASGTGVSSGDVGFWLEYSASILSSLGNYKSFGDAKFVPRIPRHELAKLAAYDSAAKKHFDSVSEAIYSTAPEAKNLLGYPDAGHVSAYYPNSPDITKIEIDAIQAFMGSNSILSENTRLQKISDKEFHLLFASSAATPPSTSDKTEFTLPDGKVLKLVYGDYSKEMAGIAAACTAASENSANDTQKAMWTEYARSFTTGSLEAHKDSQKLWVQDLGPAVESNIGFIETYRDPHGVRGEWEGFVAVVNQEQTKKFGELVRRAEEFITRLPWGVNFEKDSFLKPDFTSLEVLSFAGSGIPAGINIPNYDDIRQNLGFKNVSLANILSAKSPNEKITFLSGEDLPLFEKLRGKAFEVQVGVHELLGHGTGKLLQETEKGVFNFDSAKPPVSPVSGLPITTWYKPGETWGSVFGGVAASYEECRAECVAMVLGVDKEILSIFGHDADADDVIYIEYLQMARAGLLALEFWDPKSKKWGQAHMQARYSILQSFLSAGGGFVTFSYNAADKSDLVISLDRNKILSHGKPAVSDYLTKLHVYKSTADVKAGHALYKDMTTVSEEMQSYREVVMRLKQPRKLFVQANTVLRENGVIELKEYEATCEGLVKSYGEREV</sequence>
<proteinExistence type="inferred from homology"/>
<accession>A0ABR3GSN8</accession>
<evidence type="ECO:0000256" key="3">
    <source>
        <dbReference type="ARBA" id="ARBA00010200"/>
    </source>
</evidence>
<dbReference type="EMBL" id="JBBBZM010000016">
    <property type="protein sequence ID" value="KAL0638944.1"/>
    <property type="molecule type" value="Genomic_DNA"/>
</dbReference>
<protein>
    <recommendedName>
        <fullName evidence="11">Dipeptidyl peptidase 3</fullName>
        <ecNumber evidence="11">3.4.14.4</ecNumber>
    </recommendedName>
    <alternativeName>
        <fullName evidence="11">Dipeptidyl aminopeptidase III</fullName>
    </alternativeName>
    <alternativeName>
        <fullName evidence="11">Dipeptidyl peptidase III</fullName>
    </alternativeName>
</protein>
<evidence type="ECO:0000256" key="7">
    <source>
        <dbReference type="ARBA" id="ARBA00022723"/>
    </source>
</evidence>
<comment type="subcellular location">
    <subcellularLocation>
        <location evidence="2">Cytoplasm</location>
    </subcellularLocation>
</comment>
<evidence type="ECO:0000256" key="9">
    <source>
        <dbReference type="ARBA" id="ARBA00022833"/>
    </source>
</evidence>